<accession>A0ABU0Z6B4</accession>
<sequence>MRVVGRTVVCVTTPHVLPYGSWPSPIAAAEVSAASPRLEGARFVGGSGQPEVWWGESVAEEGGRSAVRRRAASGAAVDVLPAPWSARSRVHEYGGGSWTADDDGVLYFVEKADQRIWRLAPGDDEPHPLTPDVGDVRYGGLTLQHGRLLAVREDHTAGAAPMRDIVGVPLDGSAVRHPAQLVSLAGGSDFVAHPALSPDGTHLAWIAWNHPNMAWDRAELRVGRLDDGGVVEWTTVAGGESSPGEAHSPLQPVWTGDDDLLYADDPTGRWNLWRLRLTADLDHEQVAPADADTGGPLWVLGSRWFAALDDGRVVAVRTDGSDVLVLIDPDETERTLPLDAVTRLSIEDARGGCVLVSGAGSGGAGLWEVDVDAPGAGRLIVGGASPWGAEWMPRPRAATVPGPHGPVHAFDYPPTNPRVVGADDEKPPYVVFVHGGPTDHVGGAASGKIAYLTSRGIGVLDVNYGGSSGYGRAYRERLLGQWGVVDVDDVVAAARGLAASGAADGSRLAIAGGSAGGWTVLCALANSDAFAAGISRYGVADLRRLAEDTHDFETRYLDGMVGPLPEAEELYVERSPLTHLDRMRTPLLIEQGLEDRVVPPSQSEAVRDALAANGVPHAYLAFEGEGHGFRSADTLVRTLEAELSFLGQVLGFETPDVPRLDLD</sequence>
<dbReference type="PANTHER" id="PTHR43056:SF5">
    <property type="entry name" value="PEPTIDASE S9 PROLYL OLIGOPEPTIDASE CATALYTIC DOMAIN-CONTAINING PROTEIN"/>
    <property type="match status" value="1"/>
</dbReference>
<keyword evidence="3" id="KW-1185">Reference proteome</keyword>
<dbReference type="InterPro" id="IPR001375">
    <property type="entry name" value="Peptidase_S9_cat"/>
</dbReference>
<dbReference type="RefSeq" id="WP_308869802.1">
    <property type="nucleotide sequence ID" value="NZ_JAVFWO010000007.1"/>
</dbReference>
<evidence type="ECO:0000313" key="2">
    <source>
        <dbReference type="EMBL" id="MDQ7880138.1"/>
    </source>
</evidence>
<dbReference type="EMBL" id="JAVFWO010000007">
    <property type="protein sequence ID" value="MDQ7880138.1"/>
    <property type="molecule type" value="Genomic_DNA"/>
</dbReference>
<dbReference type="InterPro" id="IPR029058">
    <property type="entry name" value="AB_hydrolase_fold"/>
</dbReference>
<evidence type="ECO:0000259" key="1">
    <source>
        <dbReference type="Pfam" id="PF00326"/>
    </source>
</evidence>
<dbReference type="Proteomes" id="UP001235133">
    <property type="component" value="Unassembled WGS sequence"/>
</dbReference>
<dbReference type="Gene3D" id="2.120.10.30">
    <property type="entry name" value="TolB, C-terminal domain"/>
    <property type="match status" value="1"/>
</dbReference>
<comment type="caution">
    <text evidence="2">The sequence shown here is derived from an EMBL/GenBank/DDBJ whole genome shotgun (WGS) entry which is preliminary data.</text>
</comment>
<gene>
    <name evidence="2" type="ORF">Q9R08_19260</name>
</gene>
<reference evidence="2 3" key="1">
    <citation type="submission" date="2023-08" db="EMBL/GenBank/DDBJ databases">
        <title>Microbacterium psychrotolerans sp. nov., a psychrotolerant bacterium isolated from soil in Heilongjiang Province, China.</title>
        <authorList>
            <person name="An P."/>
            <person name="Zhao D."/>
            <person name="Xiang H."/>
        </authorList>
    </citation>
    <scope>NUCLEOTIDE SEQUENCE [LARGE SCALE GENOMIC DNA]</scope>
    <source>
        <strain evidence="2 3">QXD-8</strain>
    </source>
</reference>
<name>A0ABU0Z6B4_9MICO</name>
<dbReference type="PANTHER" id="PTHR43056">
    <property type="entry name" value="PEPTIDASE S9 PROLYL OLIGOPEPTIDASE"/>
    <property type="match status" value="1"/>
</dbReference>
<feature type="domain" description="Peptidase S9 prolyl oligopeptidase catalytic" evidence="1">
    <location>
        <begin position="447"/>
        <end position="651"/>
    </location>
</feature>
<dbReference type="InterPro" id="IPR050585">
    <property type="entry name" value="Xaa-Pro_dipeptidyl-ppase/CocE"/>
</dbReference>
<dbReference type="SUPFAM" id="SSF69322">
    <property type="entry name" value="Tricorn protease domain 2"/>
    <property type="match status" value="1"/>
</dbReference>
<protein>
    <submittedName>
        <fullName evidence="2">Prolyl oligopeptidase family serine peptidase</fullName>
    </submittedName>
</protein>
<organism evidence="2 3">
    <name type="scientific">Microbacterium psychrotolerans</name>
    <dbReference type="NCBI Taxonomy" id="3068321"/>
    <lineage>
        <taxon>Bacteria</taxon>
        <taxon>Bacillati</taxon>
        <taxon>Actinomycetota</taxon>
        <taxon>Actinomycetes</taxon>
        <taxon>Micrococcales</taxon>
        <taxon>Microbacteriaceae</taxon>
        <taxon>Microbacterium</taxon>
    </lineage>
</organism>
<dbReference type="SUPFAM" id="SSF53474">
    <property type="entry name" value="alpha/beta-Hydrolases"/>
    <property type="match status" value="1"/>
</dbReference>
<evidence type="ECO:0000313" key="3">
    <source>
        <dbReference type="Proteomes" id="UP001235133"/>
    </source>
</evidence>
<proteinExistence type="predicted"/>
<dbReference type="Pfam" id="PF00326">
    <property type="entry name" value="Peptidase_S9"/>
    <property type="match status" value="1"/>
</dbReference>
<dbReference type="Gene3D" id="3.40.50.1820">
    <property type="entry name" value="alpha/beta hydrolase"/>
    <property type="match status" value="1"/>
</dbReference>
<dbReference type="InterPro" id="IPR011042">
    <property type="entry name" value="6-blade_b-propeller_TolB-like"/>
</dbReference>